<dbReference type="PANTHER" id="PTHR43788:SF8">
    <property type="entry name" value="DNA-BINDING PROTEIN SMUBP-2"/>
    <property type="match status" value="1"/>
</dbReference>
<dbReference type="OrthoDB" id="6513042at2759"/>
<dbReference type="GeneID" id="64604548"/>
<dbReference type="GO" id="GO:0043139">
    <property type="term" value="F:5'-3' DNA helicase activity"/>
    <property type="evidence" value="ECO:0007669"/>
    <property type="project" value="TreeGrafter"/>
</dbReference>
<evidence type="ECO:0008006" key="3">
    <source>
        <dbReference type="Google" id="ProtNLM"/>
    </source>
</evidence>
<name>A0A9P7DWT4_9AGAM</name>
<dbReference type="EMBL" id="JABBWE010000003">
    <property type="protein sequence ID" value="KAG1804980.1"/>
    <property type="molecule type" value="Genomic_DNA"/>
</dbReference>
<gene>
    <name evidence="1" type="ORF">HD556DRAFT_496127</name>
</gene>
<evidence type="ECO:0000313" key="1">
    <source>
        <dbReference type="EMBL" id="KAG1804980.1"/>
    </source>
</evidence>
<dbReference type="SUPFAM" id="SSF52540">
    <property type="entry name" value="P-loop containing nucleoside triphosphate hydrolases"/>
    <property type="match status" value="1"/>
</dbReference>
<organism evidence="1 2">
    <name type="scientific">Suillus plorans</name>
    <dbReference type="NCBI Taxonomy" id="116603"/>
    <lineage>
        <taxon>Eukaryota</taxon>
        <taxon>Fungi</taxon>
        <taxon>Dikarya</taxon>
        <taxon>Basidiomycota</taxon>
        <taxon>Agaricomycotina</taxon>
        <taxon>Agaricomycetes</taxon>
        <taxon>Agaricomycetidae</taxon>
        <taxon>Boletales</taxon>
        <taxon>Suillineae</taxon>
        <taxon>Suillaceae</taxon>
        <taxon>Suillus</taxon>
    </lineage>
</organism>
<keyword evidence="2" id="KW-1185">Reference proteome</keyword>
<dbReference type="AlphaFoldDB" id="A0A9P7DWT4"/>
<reference evidence="1" key="1">
    <citation type="journal article" date="2020" name="New Phytol.">
        <title>Comparative genomics reveals dynamic genome evolution in host specialist ectomycorrhizal fungi.</title>
        <authorList>
            <person name="Lofgren L.A."/>
            <person name="Nguyen N.H."/>
            <person name="Vilgalys R."/>
            <person name="Ruytinx J."/>
            <person name="Liao H.L."/>
            <person name="Branco S."/>
            <person name="Kuo A."/>
            <person name="LaButti K."/>
            <person name="Lipzen A."/>
            <person name="Andreopoulos W."/>
            <person name="Pangilinan J."/>
            <person name="Riley R."/>
            <person name="Hundley H."/>
            <person name="Na H."/>
            <person name="Barry K."/>
            <person name="Grigoriev I.V."/>
            <person name="Stajich J.E."/>
            <person name="Kennedy P.G."/>
        </authorList>
    </citation>
    <scope>NUCLEOTIDE SEQUENCE</scope>
    <source>
        <strain evidence="1">S12</strain>
    </source>
</reference>
<protein>
    <recommendedName>
        <fullName evidence="3">DNA2/NAM7 helicase helicase domain-containing protein</fullName>
    </recommendedName>
</protein>
<dbReference type="PANTHER" id="PTHR43788">
    <property type="entry name" value="DNA2/NAM7 HELICASE FAMILY MEMBER"/>
    <property type="match status" value="1"/>
</dbReference>
<sequence length="649" mass="72754">MRLRARILIADLEIELHSIVRHCHSPPSSNMPTATRLLYQNLMEVDSGQLSAHIIPESNFIEEQHQLRSLLERNEGRALGLAGGFALTGELAMLAIADTSTIIIIEFELKKNKGNEHDERPVTPASERGNTAREFLTQNLLRRTTGFLYAFDVASIALALFQTLDLRIANAIDMQSVSKTRVPLTIVKQAVGDLHRVHDVNINRLFCDDTIINHLPVASSAKNGITPLALRAWIAHYLSQLSSMEDRLAQVPPVDTFRLSDEALEFLAKSSKDSYQLEQKKPAEVMRQFATSVDHRNNRIHAQVDRYQNKIRKNQHQHAFIEIGGRDGLGFTIDGQIGRSQGRTANLATTNSLNLVGKIIGSIKIVGREDPTQAESQRAQKVLEILQGLINLEHDNPWVQLIFFSSPRDDFQWPSAWTEEANDADIVRYRADRVSRPLNPSQTKAVKQMLQQSNDKRLTVIQGPPGTGKTTVIASFVQTALAGGLSGIWLIAQSNVAVKNIAEKLADIGLTKWKLLVSKDFFEYWHEHLYANIRANIIISEDFKAPNFCQELRNSPVILCTLSMLSSFALRMVGGFKAAPLRTLVIDEASQIEIGDYIPLFTSHTTIRKVCFIGDDKQLPPYGQDNIQDLKSIFEVKHLKDRAIFLDTQ</sequence>
<dbReference type="InterPro" id="IPR050534">
    <property type="entry name" value="Coronavir_polyprotein_1ab"/>
</dbReference>
<dbReference type="CDD" id="cd17934">
    <property type="entry name" value="DEXXQc_Upf1-like"/>
    <property type="match status" value="1"/>
</dbReference>
<comment type="caution">
    <text evidence="1">The sequence shown here is derived from an EMBL/GenBank/DDBJ whole genome shotgun (WGS) entry which is preliminary data.</text>
</comment>
<dbReference type="Pfam" id="PF13604">
    <property type="entry name" value="AAA_30"/>
    <property type="match status" value="1"/>
</dbReference>
<proteinExistence type="predicted"/>
<accession>A0A9P7DWT4</accession>
<dbReference type="InterPro" id="IPR027417">
    <property type="entry name" value="P-loop_NTPase"/>
</dbReference>
<dbReference type="Gene3D" id="3.40.50.300">
    <property type="entry name" value="P-loop containing nucleotide triphosphate hydrolases"/>
    <property type="match status" value="1"/>
</dbReference>
<dbReference type="RefSeq" id="XP_041166595.1">
    <property type="nucleotide sequence ID" value="XM_041310784.1"/>
</dbReference>
<dbReference type="Proteomes" id="UP000719766">
    <property type="component" value="Unassembled WGS sequence"/>
</dbReference>
<evidence type="ECO:0000313" key="2">
    <source>
        <dbReference type="Proteomes" id="UP000719766"/>
    </source>
</evidence>